<accession>A0AA88VKZ0</accession>
<sequence length="88" mass="9087">MKDMIEVMNKKDLDGCNITANKAQSCDGGSTGSRGGFHSGICGGCCRKGGGGYGCHDTTTVGMVGEFYRGSRNRGNGAYIRAIALESA</sequence>
<evidence type="ECO:0000313" key="1">
    <source>
        <dbReference type="EMBL" id="KAK3009953.1"/>
    </source>
</evidence>
<organism evidence="1 2">
    <name type="scientific">Escallonia herrerae</name>
    <dbReference type="NCBI Taxonomy" id="1293975"/>
    <lineage>
        <taxon>Eukaryota</taxon>
        <taxon>Viridiplantae</taxon>
        <taxon>Streptophyta</taxon>
        <taxon>Embryophyta</taxon>
        <taxon>Tracheophyta</taxon>
        <taxon>Spermatophyta</taxon>
        <taxon>Magnoliopsida</taxon>
        <taxon>eudicotyledons</taxon>
        <taxon>Gunneridae</taxon>
        <taxon>Pentapetalae</taxon>
        <taxon>asterids</taxon>
        <taxon>campanulids</taxon>
        <taxon>Escalloniales</taxon>
        <taxon>Escalloniaceae</taxon>
        <taxon>Escallonia</taxon>
    </lineage>
</organism>
<evidence type="ECO:0000313" key="2">
    <source>
        <dbReference type="Proteomes" id="UP001188597"/>
    </source>
</evidence>
<keyword evidence="2" id="KW-1185">Reference proteome</keyword>
<dbReference type="EMBL" id="JAVXUP010001590">
    <property type="protein sequence ID" value="KAK3009953.1"/>
    <property type="molecule type" value="Genomic_DNA"/>
</dbReference>
<proteinExistence type="predicted"/>
<dbReference type="AlphaFoldDB" id="A0AA88VKZ0"/>
<protein>
    <submittedName>
        <fullName evidence="1">Uncharacterized protein</fullName>
    </submittedName>
</protein>
<dbReference type="Proteomes" id="UP001188597">
    <property type="component" value="Unassembled WGS sequence"/>
</dbReference>
<reference evidence="1" key="1">
    <citation type="submission" date="2022-12" db="EMBL/GenBank/DDBJ databases">
        <title>Draft genome assemblies for two species of Escallonia (Escalloniales).</title>
        <authorList>
            <person name="Chanderbali A."/>
            <person name="Dervinis C."/>
            <person name="Anghel I."/>
            <person name="Soltis D."/>
            <person name="Soltis P."/>
            <person name="Zapata F."/>
        </authorList>
    </citation>
    <scope>NUCLEOTIDE SEQUENCE</scope>
    <source>
        <strain evidence="1">UCBG64.0493</strain>
        <tissue evidence="1">Leaf</tissue>
    </source>
</reference>
<name>A0AA88VKZ0_9ASTE</name>
<comment type="caution">
    <text evidence="1">The sequence shown here is derived from an EMBL/GenBank/DDBJ whole genome shotgun (WGS) entry which is preliminary data.</text>
</comment>
<gene>
    <name evidence="1" type="ORF">RJ639_011396</name>
</gene>